<evidence type="ECO:0000256" key="1">
    <source>
        <dbReference type="ARBA" id="ARBA00004613"/>
    </source>
</evidence>
<comment type="subcellular location">
    <subcellularLocation>
        <location evidence="1">Secreted</location>
    </subcellularLocation>
</comment>
<dbReference type="InterPro" id="IPR013818">
    <property type="entry name" value="Lipase"/>
</dbReference>
<dbReference type="FunCoup" id="A0A6J2XCY6">
    <property type="interactions" value="82"/>
</dbReference>
<dbReference type="Proteomes" id="UP000504635">
    <property type="component" value="Unplaced"/>
</dbReference>
<dbReference type="PRINTS" id="PR00821">
    <property type="entry name" value="TAGLIPASE"/>
</dbReference>
<feature type="domain" description="Lipase" evidence="6">
    <location>
        <begin position="57"/>
        <end position="333"/>
    </location>
</feature>
<dbReference type="RefSeq" id="XP_030748654.1">
    <property type="nucleotide sequence ID" value="XM_030892794.1"/>
</dbReference>
<dbReference type="AlphaFoldDB" id="A0A6J2XCY6"/>
<dbReference type="GO" id="GO:0016042">
    <property type="term" value="P:lipid catabolic process"/>
    <property type="evidence" value="ECO:0007669"/>
    <property type="project" value="TreeGrafter"/>
</dbReference>
<proteinExistence type="inferred from homology"/>
<evidence type="ECO:0000313" key="8">
    <source>
        <dbReference type="RefSeq" id="XP_030748654.1"/>
    </source>
</evidence>
<keyword evidence="3" id="KW-0964">Secreted</keyword>
<reference evidence="8" key="1">
    <citation type="submission" date="2025-08" db="UniProtKB">
        <authorList>
            <consortium name="RefSeq"/>
        </authorList>
    </citation>
    <scope>IDENTIFICATION</scope>
    <source>
        <tissue evidence="8">Gonads</tissue>
    </source>
</reference>
<name>A0A6J2XCY6_SITOR</name>
<dbReference type="CDD" id="cd00707">
    <property type="entry name" value="Pancreat_lipase_like"/>
    <property type="match status" value="1"/>
</dbReference>
<organism evidence="7 8">
    <name type="scientific">Sitophilus oryzae</name>
    <name type="common">Rice weevil</name>
    <name type="synonym">Curculio oryzae</name>
    <dbReference type="NCBI Taxonomy" id="7048"/>
    <lineage>
        <taxon>Eukaryota</taxon>
        <taxon>Metazoa</taxon>
        <taxon>Ecdysozoa</taxon>
        <taxon>Arthropoda</taxon>
        <taxon>Hexapoda</taxon>
        <taxon>Insecta</taxon>
        <taxon>Pterygota</taxon>
        <taxon>Neoptera</taxon>
        <taxon>Endopterygota</taxon>
        <taxon>Coleoptera</taxon>
        <taxon>Polyphaga</taxon>
        <taxon>Cucujiformia</taxon>
        <taxon>Curculionidae</taxon>
        <taxon>Dryophthorinae</taxon>
        <taxon>Sitophilus</taxon>
    </lineage>
</organism>
<dbReference type="OrthoDB" id="199913at2759"/>
<feature type="signal peptide" evidence="5">
    <location>
        <begin position="1"/>
        <end position="16"/>
    </location>
</feature>
<dbReference type="SUPFAM" id="SSF53474">
    <property type="entry name" value="alpha/beta-Hydrolases"/>
    <property type="match status" value="1"/>
</dbReference>
<comment type="similarity">
    <text evidence="2 4">Belongs to the AB hydrolase superfamily. Lipase family.</text>
</comment>
<dbReference type="GO" id="GO:0016298">
    <property type="term" value="F:lipase activity"/>
    <property type="evidence" value="ECO:0007669"/>
    <property type="project" value="InterPro"/>
</dbReference>
<evidence type="ECO:0000256" key="3">
    <source>
        <dbReference type="ARBA" id="ARBA00022525"/>
    </source>
</evidence>
<dbReference type="InterPro" id="IPR029058">
    <property type="entry name" value="AB_hydrolase_fold"/>
</dbReference>
<dbReference type="InterPro" id="IPR000734">
    <property type="entry name" value="TAG_lipase"/>
</dbReference>
<accession>A0A6J2XCY6</accession>
<dbReference type="InterPro" id="IPR033906">
    <property type="entry name" value="Lipase_N"/>
</dbReference>
<dbReference type="InParanoid" id="A0A6J2XCY6"/>
<evidence type="ECO:0000256" key="2">
    <source>
        <dbReference type="ARBA" id="ARBA00010701"/>
    </source>
</evidence>
<evidence type="ECO:0000313" key="7">
    <source>
        <dbReference type="Proteomes" id="UP000504635"/>
    </source>
</evidence>
<dbReference type="PANTHER" id="PTHR11610">
    <property type="entry name" value="LIPASE"/>
    <property type="match status" value="1"/>
</dbReference>
<keyword evidence="5" id="KW-0732">Signal</keyword>
<dbReference type="Pfam" id="PF00151">
    <property type="entry name" value="Lipase"/>
    <property type="match status" value="1"/>
</dbReference>
<feature type="chain" id="PRO_5027117500" evidence="5">
    <location>
        <begin position="17"/>
        <end position="340"/>
    </location>
</feature>
<dbReference type="GeneID" id="115876823"/>
<keyword evidence="7" id="KW-1185">Reference proteome</keyword>
<sequence length="340" mass="37452">MARLFIIVLLFPIVFSKPRSAYDSELSYEDYQEILQLKALTKQYEAAGVAFEPLDALKFDDSDISFYVYTKNDVNGTQVLYNEGNQIANISSFNTSLRTVFVAHGWKNNYISTVGTVLKEALFETEDLNVILLDWDAYANNVYITSYNAVPKVGRVTGLFIKNITSSYNYSTDNITIMGHSLGAHIAGFAGQETNGSLAFILGMDPAGVLYFENFPDARLSEGDAQYVEAVHTDASLLGVYYSVGNSDFWPNGGKSQPGCELDVFGSCAHGRSYLYIGESITNNNFYSRECDSYSDYIAGECTNNIVAMMGGPTHNTSITGNYYLRTNSSSPYSLGDISS</sequence>
<evidence type="ECO:0000259" key="6">
    <source>
        <dbReference type="Pfam" id="PF00151"/>
    </source>
</evidence>
<dbReference type="PANTHER" id="PTHR11610:SF150">
    <property type="entry name" value="FI01825P-RELATED"/>
    <property type="match status" value="1"/>
</dbReference>
<protein>
    <submittedName>
        <fullName evidence="8">Pancreatic triacylglycerol lipase-like</fullName>
    </submittedName>
</protein>
<evidence type="ECO:0000256" key="5">
    <source>
        <dbReference type="SAM" id="SignalP"/>
    </source>
</evidence>
<evidence type="ECO:0000256" key="4">
    <source>
        <dbReference type="RuleBase" id="RU004262"/>
    </source>
</evidence>
<dbReference type="KEGG" id="soy:115876823"/>
<gene>
    <name evidence="8" type="primary">LOC115876823</name>
</gene>
<dbReference type="Gene3D" id="3.40.50.1820">
    <property type="entry name" value="alpha/beta hydrolase"/>
    <property type="match status" value="1"/>
</dbReference>
<dbReference type="GO" id="GO:0017171">
    <property type="term" value="F:serine hydrolase activity"/>
    <property type="evidence" value="ECO:0007669"/>
    <property type="project" value="TreeGrafter"/>
</dbReference>
<dbReference type="GO" id="GO:0005615">
    <property type="term" value="C:extracellular space"/>
    <property type="evidence" value="ECO:0007669"/>
    <property type="project" value="TreeGrafter"/>
</dbReference>